<dbReference type="GO" id="GO:0031902">
    <property type="term" value="C:late endosome membrane"/>
    <property type="evidence" value="ECO:0007669"/>
    <property type="project" value="TreeGrafter"/>
</dbReference>
<reference evidence="3" key="2">
    <citation type="journal article" date="2014" name="BMC Genomics">
        <title>A genomic perspective to assessing quality of mass-reared SIT flies used in Mediterranean fruit fly (Ceratitis capitata) eradication in California.</title>
        <authorList>
            <person name="Calla B."/>
            <person name="Hall B."/>
            <person name="Hou S."/>
            <person name="Geib S.M."/>
        </authorList>
    </citation>
    <scope>NUCLEOTIDE SEQUENCE</scope>
</reference>
<feature type="region of interest" description="Disordered" evidence="1">
    <location>
        <begin position="22"/>
        <end position="55"/>
    </location>
</feature>
<dbReference type="GO" id="GO:0005789">
    <property type="term" value="C:endoplasmic reticulum membrane"/>
    <property type="evidence" value="ECO:0007669"/>
    <property type="project" value="TreeGrafter"/>
</dbReference>
<dbReference type="GO" id="GO:0005794">
    <property type="term" value="C:Golgi apparatus"/>
    <property type="evidence" value="ECO:0007669"/>
    <property type="project" value="TreeGrafter"/>
</dbReference>
<sequence length="735" mass="80055">MSTKFSAHPDLAVEQLQRAAELTARQNSCSKTHAHHRRHHSAGAGPHNSPAKVTTRNTTKQFNSNNTAGLADAEPHVEPYAASAFPRGSPVRTLNPSTSGGSTSSHTTTPVDVLDNKFSYNTMDAMVLAYIDDIDLNCADADGEDDVYIQNTNSRTSNRNRTKDCVDYTPSTPTLRWSTAGGAGAAAGHPNTATHPTQEPTSVDEPDYLQHRFSRTVAGANCNSRQSASQQQFVASSVDYYTADPRASPLHTISDGCASGLSSVLSSPSASTVSSPLSTPTRLAPNFQRNQKQQPNSNNCCQKSLSTGCCSSSGARSNSDTCCNQEHHQHKHQHHQHHPHHQHKAMATSTLSSSTSKAAAAAAAAAASSSSSGCKKSQKYDPRLLGPSRYRQLLPVVLCILSFATVFSILIVYMDTTEIRHKQFRLNMSRDYEFFGVAQDDPTLIAFLREIHMRKYPMHFLKNAPIDVATSTMATAAHTSPAAAAAAAAAAATAAALASSSASSTTATATSTHFNFSTHYEGLTAEMANYVSDLVGGKENGAFIQSLPGAMGHLMTSPWLAATLNWVGLVVEPEPRRFFTLRKQNAQRPGLQVVHACISPNPYPKEVTIHNEESEVRINSLLDEETSWFNSRVKCFPLYSLMLACNRVEYDLLSLGVHGHELEILQTLPFDRVQIEVISIHLTDDIARGYVQELTKFLAGKSYKLQKTFGRNYFYQRSKTISRTRKKDILLLKTP</sequence>
<feature type="region of interest" description="Disordered" evidence="1">
    <location>
        <begin position="178"/>
        <end position="203"/>
    </location>
</feature>
<protein>
    <submittedName>
        <fullName evidence="3">Protein Star</fullName>
    </submittedName>
</protein>
<organism evidence="3">
    <name type="scientific">Ceratitis capitata</name>
    <name type="common">Mediterranean fruit fly</name>
    <name type="synonym">Tephritis capitata</name>
    <dbReference type="NCBI Taxonomy" id="7213"/>
    <lineage>
        <taxon>Eukaryota</taxon>
        <taxon>Metazoa</taxon>
        <taxon>Ecdysozoa</taxon>
        <taxon>Arthropoda</taxon>
        <taxon>Hexapoda</taxon>
        <taxon>Insecta</taxon>
        <taxon>Pterygota</taxon>
        <taxon>Neoptera</taxon>
        <taxon>Endopterygota</taxon>
        <taxon>Diptera</taxon>
        <taxon>Brachycera</taxon>
        <taxon>Muscomorpha</taxon>
        <taxon>Tephritoidea</taxon>
        <taxon>Tephritidae</taxon>
        <taxon>Ceratitis</taxon>
        <taxon>Ceratitis</taxon>
    </lineage>
</organism>
<feature type="compositionally biased region" description="Polar residues" evidence="1">
    <location>
        <begin position="191"/>
        <end position="201"/>
    </location>
</feature>
<dbReference type="OrthoDB" id="6357215at2759"/>
<dbReference type="GO" id="GO:0016197">
    <property type="term" value="P:endosomal transport"/>
    <property type="evidence" value="ECO:0007669"/>
    <property type="project" value="TreeGrafter"/>
</dbReference>
<feature type="transmembrane region" description="Helical" evidence="2">
    <location>
        <begin position="393"/>
        <end position="414"/>
    </location>
</feature>
<dbReference type="AlphaFoldDB" id="W8AX55"/>
<dbReference type="InterPro" id="IPR053202">
    <property type="entry name" value="EGF_Rcpt_Signaling_Reg"/>
</dbReference>
<keyword evidence="2" id="KW-1133">Transmembrane helix</keyword>
<gene>
    <name evidence="3" type="primary">STAR</name>
</gene>
<name>W8AX55_CERCA</name>
<dbReference type="EMBL" id="GAMC01013045">
    <property type="protein sequence ID" value="JAB93510.1"/>
    <property type="molecule type" value="mRNA"/>
</dbReference>
<feature type="compositionally biased region" description="Low complexity" evidence="1">
    <location>
        <begin position="268"/>
        <end position="281"/>
    </location>
</feature>
<dbReference type="PANTHER" id="PTHR34009:SF2">
    <property type="entry name" value="PROTEIN STAR"/>
    <property type="match status" value="1"/>
</dbReference>
<feature type="compositionally biased region" description="Low complexity" evidence="1">
    <location>
        <begin position="97"/>
        <end position="109"/>
    </location>
</feature>
<feature type="region of interest" description="Disordered" evidence="1">
    <location>
        <begin position="331"/>
        <end position="352"/>
    </location>
</feature>
<accession>W8AX55</accession>
<proteinExistence type="evidence at transcript level"/>
<reference evidence="3" key="1">
    <citation type="submission" date="2013-07" db="EMBL/GenBank/DDBJ databases">
        <authorList>
            <person name="Geib S."/>
        </authorList>
    </citation>
    <scope>NUCLEOTIDE SEQUENCE</scope>
</reference>
<dbReference type="GO" id="GO:0005886">
    <property type="term" value="C:plasma membrane"/>
    <property type="evidence" value="ECO:0007669"/>
    <property type="project" value="TreeGrafter"/>
</dbReference>
<dbReference type="GO" id="GO:0006888">
    <property type="term" value="P:endoplasmic reticulum to Golgi vesicle-mediated transport"/>
    <property type="evidence" value="ECO:0007669"/>
    <property type="project" value="TreeGrafter"/>
</dbReference>
<feature type="compositionally biased region" description="Basic residues" evidence="1">
    <location>
        <begin position="331"/>
        <end position="344"/>
    </location>
</feature>
<feature type="compositionally biased region" description="Basic residues" evidence="1">
    <location>
        <begin position="32"/>
        <end position="41"/>
    </location>
</feature>
<evidence type="ECO:0000313" key="3">
    <source>
        <dbReference type="EMBL" id="JAB93510.1"/>
    </source>
</evidence>
<evidence type="ECO:0000256" key="1">
    <source>
        <dbReference type="SAM" id="MobiDB-lite"/>
    </source>
</evidence>
<dbReference type="PANTHER" id="PTHR34009">
    <property type="entry name" value="PROTEIN STAR"/>
    <property type="match status" value="1"/>
</dbReference>
<feature type="region of interest" description="Disordered" evidence="1">
    <location>
        <begin position="82"/>
        <end position="111"/>
    </location>
</feature>
<keyword evidence="2" id="KW-0812">Transmembrane</keyword>
<evidence type="ECO:0000256" key="2">
    <source>
        <dbReference type="SAM" id="Phobius"/>
    </source>
</evidence>
<feature type="region of interest" description="Disordered" evidence="1">
    <location>
        <begin position="268"/>
        <end position="299"/>
    </location>
</feature>
<feature type="compositionally biased region" description="Polar residues" evidence="1">
    <location>
        <begin position="287"/>
        <end position="299"/>
    </location>
</feature>
<keyword evidence="2" id="KW-0472">Membrane</keyword>